<dbReference type="SMART" id="SM00908">
    <property type="entry name" value="Gal-bind_lectin"/>
    <property type="match status" value="1"/>
</dbReference>
<gene>
    <name evidence="3" type="ORF">ALC53_14051</name>
</gene>
<keyword evidence="4" id="KW-1185">Reference proteome</keyword>
<dbReference type="InterPro" id="IPR013320">
    <property type="entry name" value="ConA-like_dom_sf"/>
</dbReference>
<dbReference type="PROSITE" id="PS51304">
    <property type="entry name" value="GALECTIN"/>
    <property type="match status" value="1"/>
</dbReference>
<dbReference type="Pfam" id="PF00337">
    <property type="entry name" value="Gal-bind_lectin"/>
    <property type="match status" value="1"/>
</dbReference>
<name>A0A151HXZ3_9HYME</name>
<dbReference type="SMART" id="SM00276">
    <property type="entry name" value="GLECT"/>
    <property type="match status" value="1"/>
</dbReference>
<sequence>MEPSVFLPQSEDFPVLIIQRGGVDALLEKTLHATSLLRRLSATKHLYALQALKRPTTHWDDLLVHLLTSINAELHEHVSRVWQMDDISTQSHNYTMKENICERHFLDNVSQNSQGRYIIKLPVREQMLNNIGDSRESVLKQLRGIERRFKRDPILKIQYAAFLDEYLSLGHMERWIAFRTQISNQLKIPRCVKFNVHQPIVEVHTYLWSDSTIALNWITSPNFFRKWDEEHWPPSVFPRLDNDLPEQRKIRVLVSTFHSCIIDLLNKHSNLNKICRIIAYCLRLSKAYREHRISTFVSPVETSTTLDCICRTMQQRAFYREYEVLVKNEIVNTSSNILSLSSFLDESGLMRIGGKLKNSNLAFNACHSILLPRKYILTQRIIERERTRNLHADLQATMAFVRQHFWPLSLRRCSVDYAGPLLLREGNEVPITVDIGSKFCVGARLFIVGRLKLLPHSFYINLQKGKTIYPHPIILLHLNPRFLYGNSEPYVVMNYWNNGTWGHEERHQGQLSWMPGRDFVLIIRCEYEGYTIWLANKMIGEFKHKLESSNADTLRISGDVVLYQLSMSYT</sequence>
<dbReference type="SUPFAM" id="SSF49899">
    <property type="entry name" value="Concanavalin A-like lectins/glucanases"/>
    <property type="match status" value="1"/>
</dbReference>
<evidence type="ECO:0000313" key="3">
    <source>
        <dbReference type="EMBL" id="KYM75545.1"/>
    </source>
</evidence>
<evidence type="ECO:0000259" key="2">
    <source>
        <dbReference type="PROSITE" id="PS51304"/>
    </source>
</evidence>
<dbReference type="GO" id="GO:0030246">
    <property type="term" value="F:carbohydrate binding"/>
    <property type="evidence" value="ECO:0007669"/>
    <property type="project" value="UniProtKB-KW"/>
</dbReference>
<reference evidence="3 4" key="1">
    <citation type="submission" date="2015-09" db="EMBL/GenBank/DDBJ databases">
        <title>Atta colombica WGS genome.</title>
        <authorList>
            <person name="Nygaard S."/>
            <person name="Hu H."/>
            <person name="Boomsma J."/>
            <person name="Zhang G."/>
        </authorList>
    </citation>
    <scope>NUCLEOTIDE SEQUENCE [LARGE SCALE GENOMIC DNA]</scope>
    <source>
        <strain evidence="3">Treedump-2</strain>
        <tissue evidence="3">Whole body</tissue>
    </source>
</reference>
<proteinExistence type="predicted"/>
<dbReference type="Gene3D" id="2.60.120.200">
    <property type="match status" value="1"/>
</dbReference>
<evidence type="ECO:0000256" key="1">
    <source>
        <dbReference type="ARBA" id="ARBA00022734"/>
    </source>
</evidence>
<dbReference type="EMBL" id="KQ976743">
    <property type="protein sequence ID" value="KYM75545.1"/>
    <property type="molecule type" value="Genomic_DNA"/>
</dbReference>
<protein>
    <submittedName>
        <fullName evidence="3">Galectin-4</fullName>
    </submittedName>
</protein>
<dbReference type="AlphaFoldDB" id="A0A151HXZ3"/>
<evidence type="ECO:0000313" key="4">
    <source>
        <dbReference type="Proteomes" id="UP000078540"/>
    </source>
</evidence>
<dbReference type="PANTHER" id="PTHR47331">
    <property type="entry name" value="PHD-TYPE DOMAIN-CONTAINING PROTEIN"/>
    <property type="match status" value="1"/>
</dbReference>
<dbReference type="InterPro" id="IPR001079">
    <property type="entry name" value="Galectin_CRD"/>
</dbReference>
<dbReference type="STRING" id="520822.A0A151HXZ3"/>
<keyword evidence="1" id="KW-0430">Lectin</keyword>
<dbReference type="PANTHER" id="PTHR47331:SF5">
    <property type="entry name" value="RIBONUCLEASE H"/>
    <property type="match status" value="1"/>
</dbReference>
<organism evidence="3 4">
    <name type="scientific">Atta colombica</name>
    <dbReference type="NCBI Taxonomy" id="520822"/>
    <lineage>
        <taxon>Eukaryota</taxon>
        <taxon>Metazoa</taxon>
        <taxon>Ecdysozoa</taxon>
        <taxon>Arthropoda</taxon>
        <taxon>Hexapoda</taxon>
        <taxon>Insecta</taxon>
        <taxon>Pterygota</taxon>
        <taxon>Neoptera</taxon>
        <taxon>Endopterygota</taxon>
        <taxon>Hymenoptera</taxon>
        <taxon>Apocrita</taxon>
        <taxon>Aculeata</taxon>
        <taxon>Formicoidea</taxon>
        <taxon>Formicidae</taxon>
        <taxon>Myrmicinae</taxon>
        <taxon>Atta</taxon>
    </lineage>
</organism>
<accession>A0A151HXZ3</accession>
<dbReference type="Proteomes" id="UP000078540">
    <property type="component" value="Unassembled WGS sequence"/>
</dbReference>
<dbReference type="CDD" id="cd00070">
    <property type="entry name" value="GLECT"/>
    <property type="match status" value="1"/>
</dbReference>
<feature type="domain" description="Galectin" evidence="2">
    <location>
        <begin position="431"/>
        <end position="568"/>
    </location>
</feature>